<dbReference type="CDD" id="cd00165">
    <property type="entry name" value="S4"/>
    <property type="match status" value="1"/>
</dbReference>
<keyword evidence="4" id="KW-1185">Reference proteome</keyword>
<dbReference type="InterPro" id="IPR036986">
    <property type="entry name" value="S4_RNA-bd_sf"/>
</dbReference>
<dbReference type="InterPro" id="IPR040591">
    <property type="entry name" value="RqcP2_RBD"/>
</dbReference>
<dbReference type="RefSeq" id="WP_129257616.1">
    <property type="nucleotide sequence ID" value="NZ_SDKC01000001.1"/>
</dbReference>
<dbReference type="Pfam" id="PF17774">
    <property type="entry name" value="YlmH_RBD"/>
    <property type="match status" value="1"/>
</dbReference>
<feature type="domain" description="RNA-binding S4" evidence="2">
    <location>
        <begin position="184"/>
        <end position="241"/>
    </location>
</feature>
<gene>
    <name evidence="3" type="ORF">ETP43_07635</name>
</gene>
<dbReference type="InterPro" id="IPR002942">
    <property type="entry name" value="S4_RNA-bd"/>
</dbReference>
<proteinExistence type="predicted"/>
<reference evidence="3 4" key="1">
    <citation type="submission" date="2019-01" db="EMBL/GenBank/DDBJ databases">
        <title>Blautia sp. nov. KGMB01111 isolated human feces.</title>
        <authorList>
            <person name="Park J.-E."/>
            <person name="Kim J.-S."/>
            <person name="Park S.-H."/>
        </authorList>
    </citation>
    <scope>NUCLEOTIDE SEQUENCE [LARGE SCALE GENOMIC DNA]</scope>
    <source>
        <strain evidence="3 4">KGMB01111</strain>
    </source>
</reference>
<keyword evidence="1" id="KW-0694">RNA-binding</keyword>
<dbReference type="GO" id="GO:0003723">
    <property type="term" value="F:RNA binding"/>
    <property type="evidence" value="ECO:0007669"/>
    <property type="project" value="UniProtKB-KW"/>
</dbReference>
<organism evidence="3 4">
    <name type="scientific">Blautia faecicola</name>
    <dbReference type="NCBI Taxonomy" id="2509240"/>
    <lineage>
        <taxon>Bacteria</taxon>
        <taxon>Bacillati</taxon>
        <taxon>Bacillota</taxon>
        <taxon>Clostridia</taxon>
        <taxon>Lachnospirales</taxon>
        <taxon>Lachnospiraceae</taxon>
        <taxon>Blautia</taxon>
    </lineage>
</organism>
<dbReference type="InterPro" id="IPR012677">
    <property type="entry name" value="Nucleotide-bd_a/b_plait_sf"/>
</dbReference>
<dbReference type="Proteomes" id="UP000290106">
    <property type="component" value="Unassembled WGS sequence"/>
</dbReference>
<sequence>MKEQEVQFRKRLQDLARTAYYREIPVFTDFLDLNELHMVHSFRPEETGVTICTFGGYEEAERQIAAFLPDALSYDYGENEEMPLSMYPIRCIRISSLSKKFSETLTHRDYLGALIHLGIERSRLGDIVIKDQDAYVFCHAQMEEFLLQNITRIRHTTVKVSVVTDPADLPKPRFQEIHGTVSSVRLDAMIALAFSSSRSSMLGLIEGGKVFVNGKMVVSNGHPLKPEDIVSVRGYGKFRYDGMAGTTKKGRCSVTVQKYI</sequence>
<evidence type="ECO:0000259" key="2">
    <source>
        <dbReference type="SMART" id="SM00363"/>
    </source>
</evidence>
<dbReference type="Gene3D" id="3.30.70.330">
    <property type="match status" value="1"/>
</dbReference>
<dbReference type="EMBL" id="SDKC01000001">
    <property type="protein sequence ID" value="RXS75101.1"/>
    <property type="molecule type" value="Genomic_DNA"/>
</dbReference>
<dbReference type="Gene3D" id="3.30.1370.160">
    <property type="match status" value="1"/>
</dbReference>
<evidence type="ECO:0000256" key="1">
    <source>
        <dbReference type="PROSITE-ProRule" id="PRU00182"/>
    </source>
</evidence>
<dbReference type="AlphaFoldDB" id="A0A4Q1RHE8"/>
<evidence type="ECO:0000313" key="3">
    <source>
        <dbReference type="EMBL" id="RXS75101.1"/>
    </source>
</evidence>
<accession>A0A4Q1RHE8</accession>
<dbReference type="Gene3D" id="3.10.290.10">
    <property type="entry name" value="RNA-binding S4 domain"/>
    <property type="match status" value="1"/>
</dbReference>
<name>A0A4Q1RHE8_9FIRM</name>
<dbReference type="OrthoDB" id="9812787at2"/>
<comment type="caution">
    <text evidence="3">The sequence shown here is derived from an EMBL/GenBank/DDBJ whole genome shotgun (WGS) entry which is preliminary data.</text>
</comment>
<dbReference type="SUPFAM" id="SSF55174">
    <property type="entry name" value="Alpha-L RNA-binding motif"/>
    <property type="match status" value="1"/>
</dbReference>
<dbReference type="Pfam" id="PF01479">
    <property type="entry name" value="S4"/>
    <property type="match status" value="1"/>
</dbReference>
<dbReference type="PROSITE" id="PS50889">
    <property type="entry name" value="S4"/>
    <property type="match status" value="1"/>
</dbReference>
<dbReference type="SMART" id="SM00363">
    <property type="entry name" value="S4"/>
    <property type="match status" value="1"/>
</dbReference>
<evidence type="ECO:0000313" key="4">
    <source>
        <dbReference type="Proteomes" id="UP000290106"/>
    </source>
</evidence>
<protein>
    <submittedName>
        <fullName evidence="3">RNA-binding protein</fullName>
    </submittedName>
</protein>